<dbReference type="SUPFAM" id="SSF64356">
    <property type="entry name" value="SNARE-like"/>
    <property type="match status" value="1"/>
</dbReference>
<dbReference type="SMART" id="SM01399">
    <property type="entry name" value="Sybindin"/>
    <property type="match status" value="1"/>
</dbReference>
<dbReference type="PANTHER" id="PTHR23249">
    <property type="entry name" value="TRAFFICKING PROTEIN PARTICLE COMPLEX SUBUNIT"/>
    <property type="match status" value="1"/>
</dbReference>
<dbReference type="CDD" id="cd14855">
    <property type="entry name" value="TRAPPC1_MUM2"/>
    <property type="match status" value="1"/>
</dbReference>
<reference evidence="8 9" key="1">
    <citation type="submission" date="2021-11" db="EMBL/GenBank/DDBJ databases">
        <authorList>
            <person name="Islam A."/>
            <person name="Islam S."/>
            <person name="Flora M.S."/>
            <person name="Rahman M."/>
            <person name="Ziaur R.M."/>
            <person name="Epstein J.H."/>
            <person name="Hassan M."/>
            <person name="Klassen M."/>
            <person name="Woodard K."/>
            <person name="Webb A."/>
            <person name="Webby R.J."/>
            <person name="El Zowalaty M.E."/>
        </authorList>
    </citation>
    <scope>NUCLEOTIDE SEQUENCE [LARGE SCALE GENOMIC DNA]</scope>
    <source>
        <strain evidence="8">Pbs1</strain>
    </source>
</reference>
<dbReference type="PANTHER" id="PTHR23249:SF16">
    <property type="entry name" value="TRAFFICKING PROTEIN PARTICLE COMPLEX SUBUNIT 1"/>
    <property type="match status" value="1"/>
</dbReference>
<evidence type="ECO:0000313" key="9">
    <source>
        <dbReference type="Proteomes" id="UP001158986"/>
    </source>
</evidence>
<keyword evidence="3" id="KW-0813">Transport</keyword>
<evidence type="ECO:0000256" key="2">
    <source>
        <dbReference type="ARBA" id="ARBA00004240"/>
    </source>
</evidence>
<evidence type="ECO:0000256" key="5">
    <source>
        <dbReference type="ARBA" id="ARBA00022892"/>
    </source>
</evidence>
<keyword evidence="6" id="KW-0333">Golgi apparatus</keyword>
<evidence type="ECO:0000256" key="1">
    <source>
        <dbReference type="ARBA" id="ARBA00004222"/>
    </source>
</evidence>
<accession>A0ABN8CZD3</accession>
<keyword evidence="9" id="KW-1185">Reference proteome</keyword>
<comment type="caution">
    <text evidence="8">The sequence shown here is derived from an EMBL/GenBank/DDBJ whole genome shotgun (WGS) entry which is preliminary data.</text>
</comment>
<keyword evidence="5" id="KW-0931">ER-Golgi transport</keyword>
<gene>
    <name evidence="8" type="ORF">PBS001_LOCUS4509</name>
</gene>
<sequence length="513" mass="57856">MIYSFYIYTRNGSCLYQEKWHDGKSVKYSDPEEEKRLLFGLLFSLKEFVGKIAPVSSMMSTTDLYGTTELVAAGIPEGMQRYQTNSYTCHQYETPSGLRFVMMTDNYVGDMTPTLKYIYGQIYVETVVNNPLSDTKNGKPITSQLFRAQFAQWPPVPPVGQLTTNAARLGHHTSVHDVEGGDAMGSDRKSFRSSSYVLVEFDLQLMEPLVAKCCVNLSTSQKMVITQELQLVFLECEEGGCVIRKKITFFKPGFDDMKAGFESDSSSWFKTSAAKSSFVKILLVIALVACSATSEIPPELVSEGSSRALNTVHAAENSVVDKQYLRSDVPETTSNQNTVTFEDRINGAHISTSDVARTSISQQLRSKISTAYAAFIEKMKPEWWQLRKSPDKLFDYVKVKKANVNPGEDPFARFKFEFWSTVVFLFNPEDPMRHIRSVLLDKFEGEHKLAAAVQAALNEKPTLIREFMLENLQAKQFALWLQNDIPLTDIKNDQVMTAYSQFLISNRRFGGTA</sequence>
<dbReference type="InterPro" id="IPR011012">
    <property type="entry name" value="Longin-like_dom_sf"/>
</dbReference>
<protein>
    <submittedName>
        <fullName evidence="8">Uncharacterized protein</fullName>
    </submittedName>
</protein>
<evidence type="ECO:0000256" key="6">
    <source>
        <dbReference type="ARBA" id="ARBA00023034"/>
    </source>
</evidence>
<evidence type="ECO:0000256" key="7">
    <source>
        <dbReference type="ARBA" id="ARBA00038167"/>
    </source>
</evidence>
<evidence type="ECO:0000256" key="4">
    <source>
        <dbReference type="ARBA" id="ARBA00022824"/>
    </source>
</evidence>
<organism evidence="8 9">
    <name type="scientific">Peronospora belbahrii</name>
    <dbReference type="NCBI Taxonomy" id="622444"/>
    <lineage>
        <taxon>Eukaryota</taxon>
        <taxon>Sar</taxon>
        <taxon>Stramenopiles</taxon>
        <taxon>Oomycota</taxon>
        <taxon>Peronosporomycetes</taxon>
        <taxon>Peronosporales</taxon>
        <taxon>Peronosporaceae</taxon>
        <taxon>Peronospora</taxon>
    </lineage>
</organism>
<dbReference type="Pfam" id="PF04099">
    <property type="entry name" value="Sybindin"/>
    <property type="match status" value="1"/>
</dbReference>
<proteinExistence type="inferred from homology"/>
<dbReference type="EMBL" id="CAKLCB010000253">
    <property type="protein sequence ID" value="CAH0517923.1"/>
    <property type="molecule type" value="Genomic_DNA"/>
</dbReference>
<dbReference type="Gene3D" id="3.30.450.70">
    <property type="match status" value="1"/>
</dbReference>
<keyword evidence="4" id="KW-0256">Endoplasmic reticulum</keyword>
<comment type="subcellular location">
    <subcellularLocation>
        <location evidence="2">Endoplasmic reticulum</location>
    </subcellularLocation>
    <subcellularLocation>
        <location evidence="1">Golgi apparatus</location>
        <location evidence="1">cis-Golgi network</location>
    </subcellularLocation>
</comment>
<comment type="similarity">
    <text evidence="7">Belongs to the TRAPP small subunits family. BET5 subfamily.</text>
</comment>
<dbReference type="Proteomes" id="UP001158986">
    <property type="component" value="Unassembled WGS sequence"/>
</dbReference>
<dbReference type="InterPro" id="IPR007233">
    <property type="entry name" value="TRAPPC"/>
</dbReference>
<evidence type="ECO:0000313" key="8">
    <source>
        <dbReference type="EMBL" id="CAH0517923.1"/>
    </source>
</evidence>
<name>A0ABN8CZD3_9STRA</name>
<evidence type="ECO:0000256" key="3">
    <source>
        <dbReference type="ARBA" id="ARBA00022448"/>
    </source>
</evidence>